<name>A0A183IYX3_9BILA</name>
<reference evidence="1 2" key="2">
    <citation type="submission" date="2018-11" db="EMBL/GenBank/DDBJ databases">
        <authorList>
            <consortium name="Pathogen Informatics"/>
        </authorList>
    </citation>
    <scope>NUCLEOTIDE SEQUENCE [LARGE SCALE GENOMIC DNA]</scope>
</reference>
<sequence>MKFESVSYLIMALTNKVGFAAKSTPMLAARLLRSAWSKLSKKYADKQRSSLVVTEAEGRIASLLSSVEGPPPLL</sequence>
<dbReference type="WBParaSite" id="SBAD_0000914101-mRNA-1">
    <property type="protein sequence ID" value="SBAD_0000914101-mRNA-1"/>
    <property type="gene ID" value="SBAD_0000914101"/>
</dbReference>
<dbReference type="AlphaFoldDB" id="A0A183IYX3"/>
<evidence type="ECO:0000313" key="3">
    <source>
        <dbReference type="WBParaSite" id="SBAD_0000914101-mRNA-1"/>
    </source>
</evidence>
<gene>
    <name evidence="1" type="ORF">SBAD_LOCUS8824</name>
</gene>
<evidence type="ECO:0000313" key="2">
    <source>
        <dbReference type="Proteomes" id="UP000270296"/>
    </source>
</evidence>
<dbReference type="Proteomes" id="UP000270296">
    <property type="component" value="Unassembled WGS sequence"/>
</dbReference>
<protein>
    <submittedName>
        <fullName evidence="3">HMG box domain-containing protein</fullName>
    </submittedName>
</protein>
<reference evidence="3" key="1">
    <citation type="submission" date="2016-06" db="UniProtKB">
        <authorList>
            <consortium name="WormBaseParasite"/>
        </authorList>
    </citation>
    <scope>IDENTIFICATION</scope>
</reference>
<accession>A0A183IYX3</accession>
<dbReference type="EMBL" id="UZAM01012006">
    <property type="protein sequence ID" value="VDP19511.1"/>
    <property type="molecule type" value="Genomic_DNA"/>
</dbReference>
<organism evidence="3">
    <name type="scientific">Soboliphyme baturini</name>
    <dbReference type="NCBI Taxonomy" id="241478"/>
    <lineage>
        <taxon>Eukaryota</taxon>
        <taxon>Metazoa</taxon>
        <taxon>Ecdysozoa</taxon>
        <taxon>Nematoda</taxon>
        <taxon>Enoplea</taxon>
        <taxon>Dorylaimia</taxon>
        <taxon>Dioctophymatida</taxon>
        <taxon>Dioctophymatoidea</taxon>
        <taxon>Soboliphymatidae</taxon>
        <taxon>Soboliphyme</taxon>
    </lineage>
</organism>
<proteinExistence type="predicted"/>
<evidence type="ECO:0000313" key="1">
    <source>
        <dbReference type="EMBL" id="VDP19511.1"/>
    </source>
</evidence>
<keyword evidence="2" id="KW-1185">Reference proteome</keyword>